<organism evidence="2 3">
    <name type="scientific">Sulfidibacter corallicola</name>
    <dbReference type="NCBI Taxonomy" id="2818388"/>
    <lineage>
        <taxon>Bacteria</taxon>
        <taxon>Pseudomonadati</taxon>
        <taxon>Acidobacteriota</taxon>
        <taxon>Holophagae</taxon>
        <taxon>Acanthopleuribacterales</taxon>
        <taxon>Acanthopleuribacteraceae</taxon>
        <taxon>Sulfidibacter</taxon>
    </lineage>
</organism>
<keyword evidence="3" id="KW-1185">Reference proteome</keyword>
<feature type="signal peptide" evidence="1">
    <location>
        <begin position="1"/>
        <end position="23"/>
    </location>
</feature>
<dbReference type="AlphaFoldDB" id="A0A8A4TIJ5"/>
<protein>
    <recommendedName>
        <fullName evidence="4">Outer membrane lipoprotein-sorting protein</fullName>
    </recommendedName>
</protein>
<dbReference type="EMBL" id="CP071793">
    <property type="protein sequence ID" value="QTD49859.1"/>
    <property type="molecule type" value="Genomic_DNA"/>
</dbReference>
<reference evidence="2" key="1">
    <citation type="submission" date="2021-03" db="EMBL/GenBank/DDBJ databases">
        <title>Acanthopleuribacteraceae sp. M133.</title>
        <authorList>
            <person name="Wang G."/>
        </authorList>
    </citation>
    <scope>NUCLEOTIDE SEQUENCE</scope>
    <source>
        <strain evidence="2">M133</strain>
    </source>
</reference>
<gene>
    <name evidence="2" type="ORF">J3U87_30115</name>
</gene>
<evidence type="ECO:0000313" key="2">
    <source>
        <dbReference type="EMBL" id="QTD49859.1"/>
    </source>
</evidence>
<keyword evidence="1" id="KW-0732">Signal</keyword>
<dbReference type="Proteomes" id="UP000663929">
    <property type="component" value="Chromosome"/>
</dbReference>
<dbReference type="RefSeq" id="WP_237379491.1">
    <property type="nucleotide sequence ID" value="NZ_CP071793.1"/>
</dbReference>
<evidence type="ECO:0008006" key="4">
    <source>
        <dbReference type="Google" id="ProtNLM"/>
    </source>
</evidence>
<evidence type="ECO:0000313" key="3">
    <source>
        <dbReference type="Proteomes" id="UP000663929"/>
    </source>
</evidence>
<proteinExistence type="predicted"/>
<dbReference type="KEGG" id="scor:J3U87_30115"/>
<sequence length="270" mass="30984">MFSIPGRNTATGLILLTLTWLGAAPLAAQSSEDKDPKALVERMVRTIGGKDALYKLKDVQYTYIYQDAKTGKQDVSTERYIFDGELSWAEYHKTDCTMPDVNGTLVQSYDGKQSWTTLDGQPVEDPKMQKRSDFLRKTNYYWFAMMFKLLDPGMFYKYKGTQQIDGITYDLVEVGFETGIGDAQDTYVLYINPYTHIVDQFLFTVMDFGVKDPLLMRVKYQTVDGVMLPSVRHYTPSNWEAEPGDKWMLEIMQDIKFNNGFKRATFSGQP</sequence>
<name>A0A8A4TIJ5_SULCO</name>
<feature type="chain" id="PRO_5035218609" description="Outer membrane lipoprotein-sorting protein" evidence="1">
    <location>
        <begin position="24"/>
        <end position="270"/>
    </location>
</feature>
<evidence type="ECO:0000256" key="1">
    <source>
        <dbReference type="SAM" id="SignalP"/>
    </source>
</evidence>
<accession>A0A8A4TIJ5</accession>